<proteinExistence type="predicted"/>
<keyword evidence="2" id="KW-1185">Reference proteome</keyword>
<accession>A0A1I0D545</accession>
<dbReference type="Proteomes" id="UP000198618">
    <property type="component" value="Unassembled WGS sequence"/>
</dbReference>
<dbReference type="EMBL" id="FOHE01000008">
    <property type="protein sequence ID" value="SET27034.1"/>
    <property type="molecule type" value="Genomic_DNA"/>
</dbReference>
<organism evidence="1 2">
    <name type="scientific">Oceanobacillus limi</name>
    <dbReference type="NCBI Taxonomy" id="930131"/>
    <lineage>
        <taxon>Bacteria</taxon>
        <taxon>Bacillati</taxon>
        <taxon>Bacillota</taxon>
        <taxon>Bacilli</taxon>
        <taxon>Bacillales</taxon>
        <taxon>Bacillaceae</taxon>
        <taxon>Oceanobacillus</taxon>
    </lineage>
</organism>
<gene>
    <name evidence="1" type="ORF">SAMN05216389_1084</name>
</gene>
<name>A0A1I0D545_9BACI</name>
<evidence type="ECO:0000313" key="2">
    <source>
        <dbReference type="Proteomes" id="UP000198618"/>
    </source>
</evidence>
<protein>
    <submittedName>
        <fullName evidence="1">Uncharacterized protein</fullName>
    </submittedName>
</protein>
<evidence type="ECO:0000313" key="1">
    <source>
        <dbReference type="EMBL" id="SET27034.1"/>
    </source>
</evidence>
<dbReference type="STRING" id="930131.SAMN05216389_1084"/>
<reference evidence="1 2" key="1">
    <citation type="submission" date="2016-10" db="EMBL/GenBank/DDBJ databases">
        <authorList>
            <person name="de Groot N.N."/>
        </authorList>
    </citation>
    <scope>NUCLEOTIDE SEQUENCE [LARGE SCALE GENOMIC DNA]</scope>
    <source>
        <strain evidence="1 2">IBRC-M 10780</strain>
    </source>
</reference>
<sequence length="106" mass="12957">MRYEPDQEELFLNEYIKENAQFHSLSYLQDQVHIYRNLELVTLVIIDTHRYLDDIKTKDFTQEEHHEYAYRYLTKLKKVWSMFGMQEDTMTLDQIKEIFSSIAKVN</sequence>
<dbReference type="AlphaFoldDB" id="A0A1I0D545"/>